<dbReference type="EMBL" id="LYOR01000001">
    <property type="protein sequence ID" value="OFV66998.1"/>
    <property type="molecule type" value="Genomic_DNA"/>
</dbReference>
<name>A0A1F2P704_9EURY</name>
<organism evidence="2 3">
    <name type="scientific">Candidatus Syntropharchaeum butanivorans</name>
    <dbReference type="NCBI Taxonomy" id="1839936"/>
    <lineage>
        <taxon>Archaea</taxon>
        <taxon>Methanobacteriati</taxon>
        <taxon>Methanobacteriota</taxon>
        <taxon>Stenosarchaea group</taxon>
        <taxon>Methanomicrobia</taxon>
        <taxon>Methanosarcinales</taxon>
        <taxon>ANME-2 cluster</taxon>
        <taxon>Candidatus Syntropharchaeum</taxon>
    </lineage>
</organism>
<dbReference type="STRING" id="1839936.SBU_000291"/>
<reference evidence="2 3" key="1">
    <citation type="submission" date="2016-05" db="EMBL/GenBank/DDBJ databases">
        <title>Microbial consortia oxidize butane by reversing methanogenesis.</title>
        <authorList>
            <person name="Laso-Perez R."/>
            <person name="Richter M."/>
            <person name="Wegener G."/>
            <person name="Musat F."/>
        </authorList>
    </citation>
    <scope>NUCLEOTIDE SEQUENCE [LARGE SCALE GENOMIC DNA]</scope>
    <source>
        <strain evidence="2">BOX1</strain>
    </source>
</reference>
<dbReference type="Proteomes" id="UP000185779">
    <property type="component" value="Unassembled WGS sequence"/>
</dbReference>
<proteinExistence type="predicted"/>
<evidence type="ECO:0000313" key="3">
    <source>
        <dbReference type="Proteomes" id="UP000185779"/>
    </source>
</evidence>
<gene>
    <name evidence="1" type="ORF">ENI32_07455</name>
    <name evidence="2" type="ORF">SBU_000291</name>
</gene>
<dbReference type="EMBL" id="DRIE01000122">
    <property type="protein sequence ID" value="HEC57692.1"/>
    <property type="molecule type" value="Genomic_DNA"/>
</dbReference>
<protein>
    <submittedName>
        <fullName evidence="2">Uncharacterized protein</fullName>
    </submittedName>
</protein>
<evidence type="ECO:0000313" key="1">
    <source>
        <dbReference type="EMBL" id="HEC57692.1"/>
    </source>
</evidence>
<comment type="caution">
    <text evidence="2">The sequence shown here is derived from an EMBL/GenBank/DDBJ whole genome shotgun (WGS) entry which is preliminary data.</text>
</comment>
<dbReference type="Proteomes" id="UP000885936">
    <property type="component" value="Unassembled WGS sequence"/>
</dbReference>
<dbReference type="AlphaFoldDB" id="A0A1F2P704"/>
<accession>A0A1F2P704</accession>
<evidence type="ECO:0000313" key="2">
    <source>
        <dbReference type="EMBL" id="OFV66998.1"/>
    </source>
</evidence>
<reference evidence="1" key="2">
    <citation type="journal article" date="2020" name="mSystems">
        <title>Genome- and Community-Level Interaction Insights into Carbon Utilization and Element Cycling Functions of Hydrothermarchaeota in Hydrothermal Sediment.</title>
        <authorList>
            <person name="Zhou Z."/>
            <person name="Liu Y."/>
            <person name="Xu W."/>
            <person name="Pan J."/>
            <person name="Luo Z.H."/>
            <person name="Li M."/>
        </authorList>
    </citation>
    <scope>NUCLEOTIDE SEQUENCE [LARGE SCALE GENOMIC DNA]</scope>
    <source>
        <strain evidence="1">HyVt-386</strain>
    </source>
</reference>
<keyword evidence="3" id="KW-1185">Reference proteome</keyword>
<sequence length="68" mass="7721">MSEEAKGLVDKFKDDVVMLDALYQWARNPTSYTAAIRKGCSPDHGLIEGNIEKRYDLDPDKAERFTIS</sequence>